<keyword evidence="9" id="KW-0539">Nucleus</keyword>
<evidence type="ECO:0000256" key="11">
    <source>
        <dbReference type="ARBA" id="ARBA00023315"/>
    </source>
</evidence>
<evidence type="ECO:0000256" key="12">
    <source>
        <dbReference type="ARBA" id="ARBA00047821"/>
    </source>
</evidence>
<reference evidence="17" key="1">
    <citation type="journal article" date="2023" name="Mol. Biol. Evol.">
        <title>Third-Generation Sequencing Reveals the Adaptive Role of the Epigenome in Three Deep-Sea Polychaetes.</title>
        <authorList>
            <person name="Perez M."/>
            <person name="Aroh O."/>
            <person name="Sun Y."/>
            <person name="Lan Y."/>
            <person name="Juniper S.K."/>
            <person name="Young C.R."/>
            <person name="Angers B."/>
            <person name="Qian P.Y."/>
        </authorList>
    </citation>
    <scope>NUCLEOTIDE SEQUENCE</scope>
    <source>
        <strain evidence="17">R07B-5</strain>
    </source>
</reference>
<comment type="caution">
    <text evidence="17">The sequence shown here is derived from an EMBL/GenBank/DDBJ whole genome shotgun (WGS) entry which is preliminary data.</text>
</comment>
<evidence type="ECO:0000313" key="18">
    <source>
        <dbReference type="Proteomes" id="UP001209878"/>
    </source>
</evidence>
<evidence type="ECO:0000256" key="6">
    <source>
        <dbReference type="ARBA" id="ARBA00022490"/>
    </source>
</evidence>
<dbReference type="GO" id="GO:0005737">
    <property type="term" value="C:cytoplasm"/>
    <property type="evidence" value="ECO:0007669"/>
    <property type="project" value="UniProtKB-SubCell"/>
</dbReference>
<dbReference type="AlphaFoldDB" id="A0AAD9UGI0"/>
<feature type="domain" description="N-acetyltransferase" evidence="16">
    <location>
        <begin position="29"/>
        <end position="193"/>
    </location>
</feature>
<dbReference type="EC" id="2.3.1.257" evidence="4"/>
<dbReference type="InterPro" id="IPR016181">
    <property type="entry name" value="Acyl_CoA_acyltransferase"/>
</dbReference>
<evidence type="ECO:0000259" key="16">
    <source>
        <dbReference type="PROSITE" id="PS51186"/>
    </source>
</evidence>
<keyword evidence="6" id="KW-0963">Cytoplasm</keyword>
<evidence type="ECO:0000313" key="17">
    <source>
        <dbReference type="EMBL" id="KAK2188628.1"/>
    </source>
</evidence>
<dbReference type="InterPro" id="IPR039949">
    <property type="entry name" value="NAA40"/>
</dbReference>
<organism evidence="17 18">
    <name type="scientific">Ridgeia piscesae</name>
    <name type="common">Tubeworm</name>
    <dbReference type="NCBI Taxonomy" id="27915"/>
    <lineage>
        <taxon>Eukaryota</taxon>
        <taxon>Metazoa</taxon>
        <taxon>Spiralia</taxon>
        <taxon>Lophotrochozoa</taxon>
        <taxon>Annelida</taxon>
        <taxon>Polychaeta</taxon>
        <taxon>Sedentaria</taxon>
        <taxon>Canalipalpata</taxon>
        <taxon>Sabellida</taxon>
        <taxon>Siboglinidae</taxon>
        <taxon>Ridgeia</taxon>
    </lineage>
</organism>
<name>A0AAD9UGI0_RIDPI</name>
<gene>
    <name evidence="17" type="ORF">NP493_126g00024</name>
</gene>
<dbReference type="Pfam" id="PF00583">
    <property type="entry name" value="Acetyltransf_1"/>
    <property type="match status" value="1"/>
</dbReference>
<comment type="subcellular location">
    <subcellularLocation>
        <location evidence="2">Cytoplasm</location>
    </subcellularLocation>
    <subcellularLocation>
        <location evidence="1">Nucleus</location>
    </subcellularLocation>
</comment>
<keyword evidence="11" id="KW-0012">Acyltransferase</keyword>
<accession>A0AAD9UGI0</accession>
<dbReference type="PANTHER" id="PTHR20531:SF1">
    <property type="entry name" value="N-ALPHA-ACETYLTRANSFERASE 40"/>
    <property type="match status" value="1"/>
</dbReference>
<evidence type="ECO:0000256" key="2">
    <source>
        <dbReference type="ARBA" id="ARBA00004496"/>
    </source>
</evidence>
<evidence type="ECO:0000256" key="3">
    <source>
        <dbReference type="ARBA" id="ARBA00008870"/>
    </source>
</evidence>
<keyword evidence="8" id="KW-0519">Myristate</keyword>
<dbReference type="GO" id="GO:0005634">
    <property type="term" value="C:nucleus"/>
    <property type="evidence" value="ECO:0007669"/>
    <property type="project" value="UniProtKB-SubCell"/>
</dbReference>
<dbReference type="GO" id="GO:0010485">
    <property type="term" value="F:histone H4 acetyltransferase activity"/>
    <property type="evidence" value="ECO:0007669"/>
    <property type="project" value="InterPro"/>
</dbReference>
<evidence type="ECO:0000256" key="8">
    <source>
        <dbReference type="ARBA" id="ARBA00022707"/>
    </source>
</evidence>
<evidence type="ECO:0000256" key="14">
    <source>
        <dbReference type="ARBA" id="ARBA00079213"/>
    </source>
</evidence>
<comment type="catalytic activity">
    <reaction evidence="12">
        <text>N-terminal L-seryl-[histone H2A] + acetyl-CoA = N-terminal N(alpha)-acetyl-L-seryl-[histone H2A] + CoA + H(+)</text>
        <dbReference type="Rhea" id="RHEA:50600"/>
        <dbReference type="Rhea" id="RHEA-COMP:12742"/>
        <dbReference type="Rhea" id="RHEA-COMP:12744"/>
        <dbReference type="ChEBI" id="CHEBI:15378"/>
        <dbReference type="ChEBI" id="CHEBI:57287"/>
        <dbReference type="ChEBI" id="CHEBI:57288"/>
        <dbReference type="ChEBI" id="CHEBI:64738"/>
        <dbReference type="ChEBI" id="CHEBI:83690"/>
        <dbReference type="EC" id="2.3.1.257"/>
    </reaction>
</comment>
<dbReference type="GO" id="GO:1990189">
    <property type="term" value="F:protein N-terminal-serine acetyltransferase activity"/>
    <property type="evidence" value="ECO:0007669"/>
    <property type="project" value="UniProtKB-EC"/>
</dbReference>
<keyword evidence="10" id="KW-0449">Lipoprotein</keyword>
<evidence type="ECO:0000256" key="10">
    <source>
        <dbReference type="ARBA" id="ARBA00023288"/>
    </source>
</evidence>
<evidence type="ECO:0000256" key="1">
    <source>
        <dbReference type="ARBA" id="ARBA00004123"/>
    </source>
</evidence>
<proteinExistence type="inferred from homology"/>
<keyword evidence="18" id="KW-1185">Reference proteome</keyword>
<dbReference type="Gene3D" id="3.40.630.30">
    <property type="match status" value="1"/>
</dbReference>
<evidence type="ECO:0000256" key="4">
    <source>
        <dbReference type="ARBA" id="ARBA00012950"/>
    </source>
</evidence>
<protein>
    <recommendedName>
        <fullName evidence="5">N-alpha-acetyltransferase 40</fullName>
        <ecNumber evidence="4">2.3.1.257</ecNumber>
    </recommendedName>
    <alternativeName>
        <fullName evidence="14">N-acetyltransferase 11</fullName>
    </alternativeName>
    <alternativeName>
        <fullName evidence="15">N-alpha-acetyltransferase D</fullName>
    </alternativeName>
</protein>
<comment type="catalytic activity">
    <reaction evidence="13">
        <text>N-terminal L-seryl-[histone H4] + acetyl-CoA = N-terminal N(alpha)-acetyl-L-seryl-[histone H4] + CoA + H(+)</text>
        <dbReference type="Rhea" id="RHEA:50596"/>
        <dbReference type="Rhea" id="RHEA-COMP:12740"/>
        <dbReference type="Rhea" id="RHEA-COMP:12743"/>
        <dbReference type="ChEBI" id="CHEBI:15378"/>
        <dbReference type="ChEBI" id="CHEBI:57287"/>
        <dbReference type="ChEBI" id="CHEBI:57288"/>
        <dbReference type="ChEBI" id="CHEBI:64738"/>
        <dbReference type="ChEBI" id="CHEBI:83690"/>
        <dbReference type="EC" id="2.3.1.257"/>
    </reaction>
</comment>
<dbReference type="CDD" id="cd04301">
    <property type="entry name" value="NAT_SF"/>
    <property type="match status" value="1"/>
</dbReference>
<keyword evidence="7" id="KW-0808">Transferase</keyword>
<dbReference type="GO" id="GO:0043998">
    <property type="term" value="F:histone H2A acetyltransferase activity"/>
    <property type="evidence" value="ECO:0007669"/>
    <property type="project" value="InterPro"/>
</dbReference>
<dbReference type="InterPro" id="IPR000182">
    <property type="entry name" value="GNAT_dom"/>
</dbReference>
<evidence type="ECO:0000256" key="7">
    <source>
        <dbReference type="ARBA" id="ARBA00022679"/>
    </source>
</evidence>
<dbReference type="EMBL" id="JAODUO010000126">
    <property type="protein sequence ID" value="KAK2188628.1"/>
    <property type="molecule type" value="Genomic_DNA"/>
</dbReference>
<dbReference type="SUPFAM" id="SSF55729">
    <property type="entry name" value="Acyl-CoA N-acyltransferases (Nat)"/>
    <property type="match status" value="1"/>
</dbReference>
<evidence type="ECO:0000256" key="15">
    <source>
        <dbReference type="ARBA" id="ARBA00082154"/>
    </source>
</evidence>
<dbReference type="FunFam" id="3.40.630.30:FF:000033">
    <property type="entry name" value="N-alpha-acetyltransferase 40 isoform X1"/>
    <property type="match status" value="1"/>
</dbReference>
<sequence length="206" mass="24120">MSLLVPFKKFQRNGLDLTICCHRVEDLDAETKDWTFKLTKSNMQGFYEDSGWGWNDKQKLDEMSEDKARYLVARNQENKPVALVHFRFDMDYEEAVLYCYEIQLVKSVRHKALGKFLMQILELLAHKTQMSKVMLTVFKQNQAALEFFTKKLKYDMDETSPEDSMAEAMFDEDGFNTYIILRKMIGVSRKDVSQHSHGHCPHGCSH</sequence>
<dbReference type="PANTHER" id="PTHR20531">
    <property type="entry name" value="N-ALPHA-ACETYLTRANSFERASE 40"/>
    <property type="match status" value="1"/>
</dbReference>
<evidence type="ECO:0000256" key="13">
    <source>
        <dbReference type="ARBA" id="ARBA00049524"/>
    </source>
</evidence>
<dbReference type="Proteomes" id="UP001209878">
    <property type="component" value="Unassembled WGS sequence"/>
</dbReference>
<comment type="similarity">
    <text evidence="3">Belongs to the acetyltransferase family. NAA40 subfamily.</text>
</comment>
<evidence type="ECO:0000256" key="9">
    <source>
        <dbReference type="ARBA" id="ARBA00023242"/>
    </source>
</evidence>
<dbReference type="PROSITE" id="PS51186">
    <property type="entry name" value="GNAT"/>
    <property type="match status" value="1"/>
</dbReference>
<evidence type="ECO:0000256" key="5">
    <source>
        <dbReference type="ARBA" id="ARBA00015043"/>
    </source>
</evidence>